<feature type="region of interest" description="Disordered" evidence="1">
    <location>
        <begin position="94"/>
        <end position="158"/>
    </location>
</feature>
<dbReference type="Proteomes" id="UP000815325">
    <property type="component" value="Unassembled WGS sequence"/>
</dbReference>
<feature type="compositionally biased region" description="Low complexity" evidence="1">
    <location>
        <begin position="94"/>
        <end position="103"/>
    </location>
</feature>
<sequence>MRGLPTTAAEGAEYDSRAGKPAGVQMAITGGPTTTISSDARAAASVHEDSVDIDHPLSDRTDLGGDIAHSSDEGSQASCRGGGFGLGMGAVAAAPPSSGPSAAGAGGAGRGVSLGRHGVENDTPGTSAVRLTDRDRSYRHGHVYRDGGGRSGSGGGRSVEMVGVMQQGGPGAAAGQEYGVDGSWGEGESEGMDDECGCREGGAQGQQNTWRSRVEGQEIAGRSGAREANLRDPLSDPLIDPLGGGQTLQLRFRGQARGDGTGGGGGGSVSDSGRSPEGSSSGRRLGFVGVQHANEASGGGGLNKTMLSVAATTLSASALAGAYFFATYSKGHRE</sequence>
<proteinExistence type="predicted"/>
<feature type="compositionally biased region" description="Low complexity" evidence="1">
    <location>
        <begin position="269"/>
        <end position="284"/>
    </location>
</feature>
<evidence type="ECO:0008006" key="4">
    <source>
        <dbReference type="Google" id="ProtNLM"/>
    </source>
</evidence>
<protein>
    <recommendedName>
        <fullName evidence="4">Encoded protein</fullName>
    </recommendedName>
</protein>
<evidence type="ECO:0000256" key="1">
    <source>
        <dbReference type="SAM" id="MobiDB-lite"/>
    </source>
</evidence>
<reference evidence="2" key="1">
    <citation type="submission" date="2017-08" db="EMBL/GenBank/DDBJ databases">
        <authorList>
            <person name="Polle J.E."/>
            <person name="Barry K."/>
            <person name="Cushman J."/>
            <person name="Schmutz J."/>
            <person name="Tran D."/>
            <person name="Hathwaick L.T."/>
            <person name="Yim W.C."/>
            <person name="Jenkins J."/>
            <person name="Mckie-Krisberg Z.M."/>
            <person name="Prochnik S."/>
            <person name="Lindquist E."/>
            <person name="Dockter R.B."/>
            <person name="Adam C."/>
            <person name="Molina H."/>
            <person name="Bunkerborg J."/>
            <person name="Jin E."/>
            <person name="Buchheim M."/>
            <person name="Magnuson J."/>
        </authorList>
    </citation>
    <scope>NUCLEOTIDE SEQUENCE</scope>
    <source>
        <strain evidence="2">CCAP 19/18</strain>
    </source>
</reference>
<feature type="compositionally biased region" description="Basic and acidic residues" evidence="1">
    <location>
        <begin position="46"/>
        <end position="63"/>
    </location>
</feature>
<name>A0ABQ7H101_DUNSA</name>
<evidence type="ECO:0000313" key="3">
    <source>
        <dbReference type="Proteomes" id="UP000815325"/>
    </source>
</evidence>
<dbReference type="EMBL" id="MU069511">
    <property type="protein sequence ID" value="KAF5840533.1"/>
    <property type="molecule type" value="Genomic_DNA"/>
</dbReference>
<accession>A0ABQ7H101</accession>
<feature type="region of interest" description="Disordered" evidence="1">
    <location>
        <begin position="1"/>
        <end position="20"/>
    </location>
</feature>
<gene>
    <name evidence="2" type="ORF">DUNSADRAFT_16474</name>
</gene>
<comment type="caution">
    <text evidence="2">The sequence shown here is derived from an EMBL/GenBank/DDBJ whole genome shotgun (WGS) entry which is preliminary data.</text>
</comment>
<organism evidence="2 3">
    <name type="scientific">Dunaliella salina</name>
    <name type="common">Green alga</name>
    <name type="synonym">Protococcus salinus</name>
    <dbReference type="NCBI Taxonomy" id="3046"/>
    <lineage>
        <taxon>Eukaryota</taxon>
        <taxon>Viridiplantae</taxon>
        <taxon>Chlorophyta</taxon>
        <taxon>core chlorophytes</taxon>
        <taxon>Chlorophyceae</taxon>
        <taxon>CS clade</taxon>
        <taxon>Chlamydomonadales</taxon>
        <taxon>Dunaliellaceae</taxon>
        <taxon>Dunaliella</taxon>
    </lineage>
</organism>
<feature type="region of interest" description="Disordered" evidence="1">
    <location>
        <begin position="186"/>
        <end position="284"/>
    </location>
</feature>
<feature type="compositionally biased region" description="Basic and acidic residues" evidence="1">
    <location>
        <begin position="224"/>
        <end position="234"/>
    </location>
</feature>
<keyword evidence="3" id="KW-1185">Reference proteome</keyword>
<feature type="region of interest" description="Disordered" evidence="1">
    <location>
        <begin position="28"/>
        <end position="81"/>
    </location>
</feature>
<feature type="compositionally biased region" description="Gly residues" evidence="1">
    <location>
        <begin position="257"/>
        <end position="268"/>
    </location>
</feature>
<evidence type="ECO:0000313" key="2">
    <source>
        <dbReference type="EMBL" id="KAF5840533.1"/>
    </source>
</evidence>
<feature type="compositionally biased region" description="Basic and acidic residues" evidence="1">
    <location>
        <begin position="131"/>
        <end position="148"/>
    </location>
</feature>